<evidence type="ECO:0000313" key="2">
    <source>
        <dbReference type="EMBL" id="KAF2592406.1"/>
    </source>
</evidence>
<evidence type="ECO:0000256" key="1">
    <source>
        <dbReference type="SAM" id="MobiDB-lite"/>
    </source>
</evidence>
<accession>A0A8S9KG22</accession>
<name>A0A8S9KG22_BRACR</name>
<dbReference type="EMBL" id="QGKY02000164">
    <property type="protein sequence ID" value="KAF2592406.1"/>
    <property type="molecule type" value="Genomic_DNA"/>
</dbReference>
<sequence length="126" mass="13982">MVRNTLSKTTSNIFFYKNRKIQLPPLISAYVSHSIAPESSSNGPTKLTATPEEEERSSPRSSAYTNMITTTMTPSSEHGFRFQDYYMMDLHHHGVGEAFNGGFIAGDEKNDVANDGGGETRDFLEL</sequence>
<organism evidence="2">
    <name type="scientific">Brassica cretica</name>
    <name type="common">Mustard</name>
    <dbReference type="NCBI Taxonomy" id="69181"/>
    <lineage>
        <taxon>Eukaryota</taxon>
        <taxon>Viridiplantae</taxon>
        <taxon>Streptophyta</taxon>
        <taxon>Embryophyta</taxon>
        <taxon>Tracheophyta</taxon>
        <taxon>Spermatophyta</taxon>
        <taxon>Magnoliopsida</taxon>
        <taxon>eudicotyledons</taxon>
        <taxon>Gunneridae</taxon>
        <taxon>Pentapetalae</taxon>
        <taxon>rosids</taxon>
        <taxon>malvids</taxon>
        <taxon>Brassicales</taxon>
        <taxon>Brassicaceae</taxon>
        <taxon>Brassiceae</taxon>
        <taxon>Brassica</taxon>
    </lineage>
</organism>
<gene>
    <name evidence="2" type="ORF">F2Q70_00042978</name>
</gene>
<protein>
    <submittedName>
        <fullName evidence="2">Uncharacterized protein</fullName>
    </submittedName>
</protein>
<dbReference type="AlphaFoldDB" id="A0A8S9KG22"/>
<proteinExistence type="predicted"/>
<feature type="compositionally biased region" description="Polar residues" evidence="1">
    <location>
        <begin position="37"/>
        <end position="48"/>
    </location>
</feature>
<feature type="region of interest" description="Disordered" evidence="1">
    <location>
        <begin position="34"/>
        <end position="67"/>
    </location>
</feature>
<comment type="caution">
    <text evidence="2">The sequence shown here is derived from an EMBL/GenBank/DDBJ whole genome shotgun (WGS) entry which is preliminary data.</text>
</comment>
<reference evidence="2" key="1">
    <citation type="submission" date="2019-12" db="EMBL/GenBank/DDBJ databases">
        <title>Genome sequencing and annotation of Brassica cretica.</title>
        <authorList>
            <person name="Studholme D.J."/>
            <person name="Sarris P.F."/>
        </authorList>
    </citation>
    <scope>NUCLEOTIDE SEQUENCE</scope>
    <source>
        <strain evidence="2">PFS-102/07</strain>
        <tissue evidence="2">Leaf</tissue>
    </source>
</reference>